<keyword evidence="2" id="KW-1185">Reference proteome</keyword>
<dbReference type="Proteomes" id="UP001164929">
    <property type="component" value="Chromosome 16"/>
</dbReference>
<evidence type="ECO:0000313" key="1">
    <source>
        <dbReference type="EMBL" id="KAJ6968877.1"/>
    </source>
</evidence>
<reference evidence="1 2" key="1">
    <citation type="journal article" date="2023" name="Mol. Ecol. Resour.">
        <title>Chromosome-level genome assembly of a triploid poplar Populus alba 'Berolinensis'.</title>
        <authorList>
            <person name="Chen S."/>
            <person name="Yu Y."/>
            <person name="Wang X."/>
            <person name="Wang S."/>
            <person name="Zhang T."/>
            <person name="Zhou Y."/>
            <person name="He R."/>
            <person name="Meng N."/>
            <person name="Wang Y."/>
            <person name="Liu W."/>
            <person name="Liu Z."/>
            <person name="Liu J."/>
            <person name="Guo Q."/>
            <person name="Huang H."/>
            <person name="Sederoff R.R."/>
            <person name="Wang G."/>
            <person name="Qu G."/>
            <person name="Chen S."/>
        </authorList>
    </citation>
    <scope>NUCLEOTIDE SEQUENCE [LARGE SCALE GENOMIC DNA]</scope>
    <source>
        <strain evidence="1">SC-2020</strain>
    </source>
</reference>
<dbReference type="EMBL" id="JAQIZT010000016">
    <property type="protein sequence ID" value="KAJ6968877.1"/>
    <property type="molecule type" value="Genomic_DNA"/>
</dbReference>
<evidence type="ECO:0000313" key="2">
    <source>
        <dbReference type="Proteomes" id="UP001164929"/>
    </source>
</evidence>
<name>A0AAD6LKL7_9ROSI</name>
<proteinExistence type="predicted"/>
<sequence>MLWKSSGSWAKKEQRTHNSNILMCSSSILCIRKILISKVLCAAIEEDVMMPSGEVAVMKSDDGESSW</sequence>
<organism evidence="1 2">
    <name type="scientific">Populus alba x Populus x berolinensis</name>
    <dbReference type="NCBI Taxonomy" id="444605"/>
    <lineage>
        <taxon>Eukaryota</taxon>
        <taxon>Viridiplantae</taxon>
        <taxon>Streptophyta</taxon>
        <taxon>Embryophyta</taxon>
        <taxon>Tracheophyta</taxon>
        <taxon>Spermatophyta</taxon>
        <taxon>Magnoliopsida</taxon>
        <taxon>eudicotyledons</taxon>
        <taxon>Gunneridae</taxon>
        <taxon>Pentapetalae</taxon>
        <taxon>rosids</taxon>
        <taxon>fabids</taxon>
        <taxon>Malpighiales</taxon>
        <taxon>Salicaceae</taxon>
        <taxon>Saliceae</taxon>
        <taxon>Populus</taxon>
    </lineage>
</organism>
<comment type="caution">
    <text evidence="1">The sequence shown here is derived from an EMBL/GenBank/DDBJ whole genome shotgun (WGS) entry which is preliminary data.</text>
</comment>
<dbReference type="AlphaFoldDB" id="A0AAD6LKL7"/>
<gene>
    <name evidence="1" type="ORF">NC653_036756</name>
</gene>
<protein>
    <submittedName>
        <fullName evidence="1">Uncharacterized protein</fullName>
    </submittedName>
</protein>
<accession>A0AAD6LKL7</accession>